<protein>
    <submittedName>
        <fullName evidence="2">Uncharacterized protein</fullName>
    </submittedName>
</protein>
<organism evidence="2 3">
    <name type="scientific">Coccidioides immitis RMSCC 2394</name>
    <dbReference type="NCBI Taxonomy" id="404692"/>
    <lineage>
        <taxon>Eukaryota</taxon>
        <taxon>Fungi</taxon>
        <taxon>Dikarya</taxon>
        <taxon>Ascomycota</taxon>
        <taxon>Pezizomycotina</taxon>
        <taxon>Eurotiomycetes</taxon>
        <taxon>Eurotiomycetidae</taxon>
        <taxon>Onygenales</taxon>
        <taxon>Onygenaceae</taxon>
        <taxon>Coccidioides</taxon>
    </lineage>
</organism>
<sequence length="120" mass="13550">MAVTTEDGMIRLAVRCERSNPPGIVLQKEKGVLIIDLPRRADRQPSLLRTMDRRSGSKRKAQSYRVQGHTEEPPSSVVGMPIRTPNALARWMTAGHHGSRCKTFEDSFRFKDGLADFKRS</sequence>
<evidence type="ECO:0000256" key="1">
    <source>
        <dbReference type="SAM" id="MobiDB-lite"/>
    </source>
</evidence>
<dbReference type="Proteomes" id="UP000054565">
    <property type="component" value="Unassembled WGS sequence"/>
</dbReference>
<dbReference type="EMBL" id="DS028093">
    <property type="protein sequence ID" value="KMP01404.1"/>
    <property type="molecule type" value="Genomic_DNA"/>
</dbReference>
<accession>A0A0J6Y309</accession>
<reference evidence="3" key="1">
    <citation type="journal article" date="2010" name="Genome Res.">
        <title>Population genomic sequencing of Coccidioides fungi reveals recent hybridization and transposon control.</title>
        <authorList>
            <person name="Neafsey D.E."/>
            <person name="Barker B.M."/>
            <person name="Sharpton T.J."/>
            <person name="Stajich J.E."/>
            <person name="Park D.J."/>
            <person name="Whiston E."/>
            <person name="Hung C.-Y."/>
            <person name="McMahan C."/>
            <person name="White J."/>
            <person name="Sykes S."/>
            <person name="Heiman D."/>
            <person name="Young S."/>
            <person name="Zeng Q."/>
            <person name="Abouelleil A."/>
            <person name="Aftuck L."/>
            <person name="Bessette D."/>
            <person name="Brown A."/>
            <person name="FitzGerald M."/>
            <person name="Lui A."/>
            <person name="Macdonald J.P."/>
            <person name="Priest M."/>
            <person name="Orbach M.J."/>
            <person name="Galgiani J.N."/>
            <person name="Kirkland T.N."/>
            <person name="Cole G.T."/>
            <person name="Birren B.W."/>
            <person name="Henn M.R."/>
            <person name="Taylor J.W."/>
            <person name="Rounsley S.D."/>
        </authorList>
    </citation>
    <scope>NUCLEOTIDE SEQUENCE [LARGE SCALE GENOMIC DNA]</scope>
    <source>
        <strain evidence="3">RMSCC 2394</strain>
    </source>
</reference>
<evidence type="ECO:0000313" key="2">
    <source>
        <dbReference type="EMBL" id="KMP01404.1"/>
    </source>
</evidence>
<name>A0A0J6Y309_COCIT</name>
<feature type="region of interest" description="Disordered" evidence="1">
    <location>
        <begin position="45"/>
        <end position="81"/>
    </location>
</feature>
<proteinExistence type="predicted"/>
<gene>
    <name evidence="2" type="ORF">CIRG_01544</name>
</gene>
<dbReference type="AlphaFoldDB" id="A0A0J6Y309"/>
<evidence type="ECO:0000313" key="3">
    <source>
        <dbReference type="Proteomes" id="UP000054565"/>
    </source>
</evidence>